<evidence type="ECO:0000313" key="2">
    <source>
        <dbReference type="Proteomes" id="UP000017836"/>
    </source>
</evidence>
<reference evidence="2" key="1">
    <citation type="journal article" date="2013" name="Science">
        <title>The Amborella genome and the evolution of flowering plants.</title>
        <authorList>
            <consortium name="Amborella Genome Project"/>
        </authorList>
    </citation>
    <scope>NUCLEOTIDE SEQUENCE [LARGE SCALE GENOMIC DNA]</scope>
</reference>
<evidence type="ECO:0000313" key="1">
    <source>
        <dbReference type="EMBL" id="ERN14092.1"/>
    </source>
</evidence>
<dbReference type="HOGENOM" id="CLU_150892_0_0_1"/>
<organism evidence="1 2">
    <name type="scientific">Amborella trichopoda</name>
    <dbReference type="NCBI Taxonomy" id="13333"/>
    <lineage>
        <taxon>Eukaryota</taxon>
        <taxon>Viridiplantae</taxon>
        <taxon>Streptophyta</taxon>
        <taxon>Embryophyta</taxon>
        <taxon>Tracheophyta</taxon>
        <taxon>Spermatophyta</taxon>
        <taxon>Magnoliopsida</taxon>
        <taxon>Amborellales</taxon>
        <taxon>Amborellaceae</taxon>
        <taxon>Amborella</taxon>
    </lineage>
</organism>
<accession>W1PVP0</accession>
<name>W1PVP0_AMBTC</name>
<sequence length="95" mass="10663">MEATRGMKNLSPKRLLDLQILRTFDIPAGRSRPKILVEIIWRKPAEGWFKLNVDGCELGNPGHSRGVGIEIAKEKGVERLWIECDLIAVIEAIKG</sequence>
<gene>
    <name evidence="1" type="ORF">AMTR_s00021p00233570</name>
</gene>
<dbReference type="AlphaFoldDB" id="W1PVP0"/>
<dbReference type="Gramene" id="ERN14092">
    <property type="protein sequence ID" value="ERN14092"/>
    <property type="gene ID" value="AMTR_s00021p00233570"/>
</dbReference>
<dbReference type="Proteomes" id="UP000017836">
    <property type="component" value="Unassembled WGS sequence"/>
</dbReference>
<dbReference type="EMBL" id="KI392560">
    <property type="protein sequence ID" value="ERN14092.1"/>
    <property type="molecule type" value="Genomic_DNA"/>
</dbReference>
<proteinExistence type="predicted"/>
<evidence type="ECO:0008006" key="3">
    <source>
        <dbReference type="Google" id="ProtNLM"/>
    </source>
</evidence>
<keyword evidence="2" id="KW-1185">Reference proteome</keyword>
<dbReference type="STRING" id="13333.W1PVP0"/>
<protein>
    <recommendedName>
        <fullName evidence="3">RNase H type-1 domain-containing protein</fullName>
    </recommendedName>
</protein>